<reference evidence="2 3" key="1">
    <citation type="submission" date="2020-08" db="EMBL/GenBank/DDBJ databases">
        <title>Genomic Encyclopedia of Type Strains, Phase IV (KMG-IV): sequencing the most valuable type-strain genomes for metagenomic binning, comparative biology and taxonomic classification.</title>
        <authorList>
            <person name="Goeker M."/>
        </authorList>
    </citation>
    <scope>NUCLEOTIDE SEQUENCE [LARGE SCALE GENOMIC DNA]</scope>
    <source>
        <strain evidence="2 3">YC6723</strain>
    </source>
</reference>
<organism evidence="2 3">
    <name type="scientific">Sphingomonas jinjuensis</name>
    <dbReference type="NCBI Taxonomy" id="535907"/>
    <lineage>
        <taxon>Bacteria</taxon>
        <taxon>Pseudomonadati</taxon>
        <taxon>Pseudomonadota</taxon>
        <taxon>Alphaproteobacteria</taxon>
        <taxon>Sphingomonadales</taxon>
        <taxon>Sphingomonadaceae</taxon>
        <taxon>Sphingomonas</taxon>
    </lineage>
</organism>
<keyword evidence="1" id="KW-0812">Transmembrane</keyword>
<accession>A0A840FLK5</accession>
<evidence type="ECO:0000313" key="3">
    <source>
        <dbReference type="Proteomes" id="UP000529795"/>
    </source>
</evidence>
<keyword evidence="1" id="KW-0472">Membrane</keyword>
<name>A0A840FLK5_9SPHN</name>
<feature type="transmembrane region" description="Helical" evidence="1">
    <location>
        <begin position="116"/>
        <end position="137"/>
    </location>
</feature>
<keyword evidence="1" id="KW-1133">Transmembrane helix</keyword>
<feature type="transmembrane region" description="Helical" evidence="1">
    <location>
        <begin position="158"/>
        <end position="176"/>
    </location>
</feature>
<protein>
    <submittedName>
        <fullName evidence="2">Uncharacterized protein</fullName>
    </submittedName>
</protein>
<feature type="transmembrane region" description="Helical" evidence="1">
    <location>
        <begin position="28"/>
        <end position="48"/>
    </location>
</feature>
<dbReference type="AlphaFoldDB" id="A0A840FLK5"/>
<comment type="caution">
    <text evidence="2">The sequence shown here is derived from an EMBL/GenBank/DDBJ whole genome shotgun (WGS) entry which is preliminary data.</text>
</comment>
<evidence type="ECO:0000313" key="2">
    <source>
        <dbReference type="EMBL" id="MBB4154195.1"/>
    </source>
</evidence>
<sequence>MSNNSFAVQAVANGPMTVAPPSFDGHGWLVAINLAWMTTAAILALMLVGKLVKDMIRHKERDGWPAPAFIFRLIGVVGATGIAMRCGVEAMSLWGWDPLEPVTTAWFLIAKRLTDPLAISFGLVFLTLYTLSEPAMIEQLRKEPFPLRMWPRLRLLKRPAAIAFLALVASVGVVSTR</sequence>
<proteinExistence type="predicted"/>
<keyword evidence="3" id="KW-1185">Reference proteome</keyword>
<dbReference type="Proteomes" id="UP000529795">
    <property type="component" value="Unassembled WGS sequence"/>
</dbReference>
<evidence type="ECO:0000256" key="1">
    <source>
        <dbReference type="SAM" id="Phobius"/>
    </source>
</evidence>
<dbReference type="EMBL" id="JACIEV010000005">
    <property type="protein sequence ID" value="MBB4154195.1"/>
    <property type="molecule type" value="Genomic_DNA"/>
</dbReference>
<dbReference type="RefSeq" id="WP_183984480.1">
    <property type="nucleotide sequence ID" value="NZ_JACIEV010000005.1"/>
</dbReference>
<gene>
    <name evidence="2" type="ORF">GGQ80_002105</name>
</gene>